<evidence type="ECO:0000259" key="7">
    <source>
        <dbReference type="Pfam" id="PF10277"/>
    </source>
</evidence>
<feature type="transmembrane region" description="Helical" evidence="6">
    <location>
        <begin position="225"/>
        <end position="247"/>
    </location>
</feature>
<evidence type="ECO:0000256" key="2">
    <source>
        <dbReference type="ARBA" id="ARBA00006565"/>
    </source>
</evidence>
<gene>
    <name evidence="8" type="ORF">pdam_00005456</name>
</gene>
<feature type="domain" description="CWH43-like N-terminal" evidence="7">
    <location>
        <begin position="17"/>
        <end position="256"/>
    </location>
</feature>
<dbReference type="OrthoDB" id="191706at2759"/>
<feature type="transmembrane region" description="Helical" evidence="6">
    <location>
        <begin position="178"/>
        <end position="202"/>
    </location>
</feature>
<dbReference type="PROSITE" id="PS51257">
    <property type="entry name" value="PROKAR_LIPOPROTEIN"/>
    <property type="match status" value="1"/>
</dbReference>
<dbReference type="EMBL" id="RCHS01002303">
    <property type="protein sequence ID" value="RMX48248.1"/>
    <property type="molecule type" value="Genomic_DNA"/>
</dbReference>
<evidence type="ECO:0000256" key="6">
    <source>
        <dbReference type="SAM" id="Phobius"/>
    </source>
</evidence>
<name>A0A3M6U430_POCDA</name>
<comment type="similarity">
    <text evidence="2">Belongs to the DRAM/TMEM150 family.</text>
</comment>
<dbReference type="AlphaFoldDB" id="A0A3M6U430"/>
<protein>
    <recommendedName>
        <fullName evidence="7">CWH43-like N-terminal domain-containing protein</fullName>
    </recommendedName>
</protein>
<feature type="transmembrane region" description="Helical" evidence="6">
    <location>
        <begin position="135"/>
        <end position="157"/>
    </location>
</feature>
<dbReference type="Pfam" id="PF10277">
    <property type="entry name" value="Frag1"/>
    <property type="match status" value="1"/>
</dbReference>
<dbReference type="InterPro" id="IPR019402">
    <property type="entry name" value="CWH43_N"/>
</dbReference>
<evidence type="ECO:0000256" key="4">
    <source>
        <dbReference type="ARBA" id="ARBA00022989"/>
    </source>
</evidence>
<organism evidence="8 9">
    <name type="scientific">Pocillopora damicornis</name>
    <name type="common">Cauliflower coral</name>
    <name type="synonym">Millepora damicornis</name>
    <dbReference type="NCBI Taxonomy" id="46731"/>
    <lineage>
        <taxon>Eukaryota</taxon>
        <taxon>Metazoa</taxon>
        <taxon>Cnidaria</taxon>
        <taxon>Anthozoa</taxon>
        <taxon>Hexacorallia</taxon>
        <taxon>Scleractinia</taxon>
        <taxon>Astrocoeniina</taxon>
        <taxon>Pocilloporidae</taxon>
        <taxon>Pocillopora</taxon>
    </lineage>
</organism>
<evidence type="ECO:0000256" key="1">
    <source>
        <dbReference type="ARBA" id="ARBA00004127"/>
    </source>
</evidence>
<comment type="subcellular location">
    <subcellularLocation>
        <location evidence="1">Endomembrane system</location>
        <topology evidence="1">Multi-pass membrane protein</topology>
    </subcellularLocation>
</comment>
<feature type="transmembrane region" description="Helical" evidence="6">
    <location>
        <begin position="59"/>
        <end position="82"/>
    </location>
</feature>
<dbReference type="PANTHER" id="PTHR21324:SF2">
    <property type="entry name" value="EG:22E5.9 PROTEIN"/>
    <property type="match status" value="1"/>
</dbReference>
<accession>A0A3M6U430</accession>
<keyword evidence="4 6" id="KW-1133">Transmembrane helix</keyword>
<proteinExistence type="inferred from homology"/>
<evidence type="ECO:0000256" key="5">
    <source>
        <dbReference type="ARBA" id="ARBA00023136"/>
    </source>
</evidence>
<evidence type="ECO:0000313" key="8">
    <source>
        <dbReference type="EMBL" id="RMX48248.1"/>
    </source>
</evidence>
<dbReference type="PANTHER" id="PTHR21324">
    <property type="entry name" value="FASTING-INDUCIBLE INTEGRAL MEMBRANE PROTEIN TM6P1-RELATED"/>
    <property type="match status" value="1"/>
</dbReference>
<reference evidence="8 9" key="1">
    <citation type="journal article" date="2018" name="Sci. Rep.">
        <title>Comparative analysis of the Pocillopora damicornis genome highlights role of immune system in coral evolution.</title>
        <authorList>
            <person name="Cunning R."/>
            <person name="Bay R.A."/>
            <person name="Gillette P."/>
            <person name="Baker A.C."/>
            <person name="Traylor-Knowles N."/>
        </authorList>
    </citation>
    <scope>NUCLEOTIDE SEQUENCE [LARGE SCALE GENOMIC DNA]</scope>
    <source>
        <strain evidence="8">RSMAS</strain>
        <tissue evidence="8">Whole animal</tissue>
    </source>
</reference>
<keyword evidence="9" id="KW-1185">Reference proteome</keyword>
<sequence length="284" mass="31751">MKLEEIIVMAPQGIGNLHFLPVVLGCFAIIAFFTAYGMSVKRGDVRAVWPYISDAGSRAPESCIFGQFLNMAAVIAFVVMYIHYRHVRESNVTDMPIISNLNYWSLWIAAFTCLGLSMVANFQVNGSEEEETNSLPTHLTGAIMVFGLGTLYCWMQAFISHLMRNQATSSALSSCTRFILSALISVFFIITLAAGGAASVAYKEQHKNMSDMAAELKWNKTDDGYNAHLASTFSEWLMSICFLLYFLTYFREFQKIIVIIQVQPKNAEIFSSGQSHHDEARIVV</sequence>
<dbReference type="Proteomes" id="UP000275408">
    <property type="component" value="Unassembled WGS sequence"/>
</dbReference>
<evidence type="ECO:0000256" key="3">
    <source>
        <dbReference type="ARBA" id="ARBA00022692"/>
    </source>
</evidence>
<feature type="transmembrane region" description="Helical" evidence="6">
    <location>
        <begin position="103"/>
        <end position="123"/>
    </location>
</feature>
<feature type="transmembrane region" description="Helical" evidence="6">
    <location>
        <begin position="20"/>
        <end position="39"/>
    </location>
</feature>
<dbReference type="GO" id="GO:0012505">
    <property type="term" value="C:endomembrane system"/>
    <property type="evidence" value="ECO:0007669"/>
    <property type="project" value="UniProtKB-SubCell"/>
</dbReference>
<comment type="caution">
    <text evidence="8">The sequence shown here is derived from an EMBL/GenBank/DDBJ whole genome shotgun (WGS) entry which is preliminary data.</text>
</comment>
<evidence type="ECO:0000313" key="9">
    <source>
        <dbReference type="Proteomes" id="UP000275408"/>
    </source>
</evidence>
<dbReference type="InterPro" id="IPR050911">
    <property type="entry name" value="DRAM/TMEM150_Autophagy_Mod"/>
</dbReference>
<keyword evidence="3 6" id="KW-0812">Transmembrane</keyword>
<keyword evidence="5 6" id="KW-0472">Membrane</keyword>